<organism evidence="2 3">
    <name type="scientific">Strigomonas culicis</name>
    <dbReference type="NCBI Taxonomy" id="28005"/>
    <lineage>
        <taxon>Eukaryota</taxon>
        <taxon>Discoba</taxon>
        <taxon>Euglenozoa</taxon>
        <taxon>Kinetoplastea</taxon>
        <taxon>Metakinetoplastina</taxon>
        <taxon>Trypanosomatida</taxon>
        <taxon>Trypanosomatidae</taxon>
        <taxon>Strigomonadinae</taxon>
        <taxon>Strigomonas</taxon>
    </lineage>
</organism>
<accession>S9V0V5</accession>
<dbReference type="EMBL" id="ATMH01011161">
    <property type="protein sequence ID" value="EPY16445.1"/>
    <property type="molecule type" value="Genomic_DNA"/>
</dbReference>
<evidence type="ECO:0000313" key="3">
    <source>
        <dbReference type="Proteomes" id="UP000015354"/>
    </source>
</evidence>
<proteinExistence type="predicted"/>
<keyword evidence="1" id="KW-0732">Signal</keyword>
<keyword evidence="3" id="KW-1185">Reference proteome</keyword>
<sequence length="330" mass="33585">MSGRAATHEVPTVTYPSRLGTVVMDFPSNDLIDLLISVNFQNQSHLSTVLPPLTPECTQVNCSCVAGDARVEAAGRGTVAARDVVVGDALPGAAPGEWCRVVAVAAAGRGVVHGDFTADHLVVGARGVVAASGAGGGRARETDRVNIATACPAVRLASGALFTPLSTAFCARPLDWRSYGALYAAIARVVARTGAFWFDPSVYVDGGGGAVSWAAGLPAVCDAMTACAASGERCAAFEAAAARWIDAHVPAALRARVRRAYPRLGDAAAASGNLLADVRPRAWVRAVAALRTRRAAAALVAVCCCLLATAVARCRRGCAAPSVAPAASPG</sequence>
<dbReference type="PROSITE" id="PS00306">
    <property type="entry name" value="CASEIN_ALPHA_BETA"/>
    <property type="match status" value="1"/>
</dbReference>
<evidence type="ECO:0000256" key="1">
    <source>
        <dbReference type="ARBA" id="ARBA00022729"/>
    </source>
</evidence>
<gene>
    <name evidence="2" type="ORF">STCU_11256</name>
</gene>
<evidence type="ECO:0000313" key="2">
    <source>
        <dbReference type="EMBL" id="EPY16445.1"/>
    </source>
</evidence>
<dbReference type="Proteomes" id="UP000015354">
    <property type="component" value="Unassembled WGS sequence"/>
</dbReference>
<protein>
    <submittedName>
        <fullName evidence="2">Uncharacterized protein</fullName>
    </submittedName>
</protein>
<comment type="caution">
    <text evidence="2">The sequence shown here is derived from an EMBL/GenBank/DDBJ whole genome shotgun (WGS) entry which is preliminary data.</text>
</comment>
<reference evidence="2 3" key="1">
    <citation type="journal article" date="2013" name="PLoS ONE">
        <title>Predicting the Proteins of Angomonas deanei, Strigomonas culicis and Their Respective Endosymbionts Reveals New Aspects of the Trypanosomatidae Family.</title>
        <authorList>
            <person name="Motta M.C."/>
            <person name="Martins A.C."/>
            <person name="de Souza S.S."/>
            <person name="Catta-Preta C.M."/>
            <person name="Silva R."/>
            <person name="Klein C.C."/>
            <person name="de Almeida L.G."/>
            <person name="de Lima Cunha O."/>
            <person name="Ciapina L.P."/>
            <person name="Brocchi M."/>
            <person name="Colabardini A.C."/>
            <person name="de Araujo Lima B."/>
            <person name="Machado C.R."/>
            <person name="de Almeida Soares C.M."/>
            <person name="Probst C.M."/>
            <person name="de Menezes C.B."/>
            <person name="Thompson C.E."/>
            <person name="Bartholomeu D.C."/>
            <person name="Gradia D.F."/>
            <person name="Pavoni D.P."/>
            <person name="Grisard E.C."/>
            <person name="Fantinatti-Garboggini F."/>
            <person name="Marchini F.K."/>
            <person name="Rodrigues-Luiz G.F."/>
            <person name="Wagner G."/>
            <person name="Goldman G.H."/>
            <person name="Fietto J.L."/>
            <person name="Elias M.C."/>
            <person name="Goldman M.H."/>
            <person name="Sagot M.F."/>
            <person name="Pereira M."/>
            <person name="Stoco P.H."/>
            <person name="de Mendonca-Neto R.P."/>
            <person name="Teixeira S.M."/>
            <person name="Maciel T.E."/>
            <person name="de Oliveira Mendes T.A."/>
            <person name="Urmenyi T.P."/>
            <person name="de Souza W."/>
            <person name="Schenkman S."/>
            <person name="de Vasconcelos A.T."/>
        </authorList>
    </citation>
    <scope>NUCLEOTIDE SEQUENCE [LARGE SCALE GENOMIC DNA]</scope>
</reference>
<name>S9V0V5_9TRYP</name>
<dbReference type="OrthoDB" id="5966302at2759"/>
<dbReference type="AlphaFoldDB" id="S9V0V5"/>
<dbReference type="InterPro" id="IPR031305">
    <property type="entry name" value="Casein_CS"/>
</dbReference>